<dbReference type="GO" id="GO:0016787">
    <property type="term" value="F:hydrolase activity"/>
    <property type="evidence" value="ECO:0007669"/>
    <property type="project" value="UniProtKB-KW"/>
</dbReference>
<dbReference type="Proteomes" id="UP000031561">
    <property type="component" value="Unassembled WGS sequence"/>
</dbReference>
<comment type="caution">
    <text evidence="3">The sequence shown here is derived from an EMBL/GenBank/DDBJ whole genome shotgun (WGS) entry which is preliminary data.</text>
</comment>
<dbReference type="EMBL" id="JTHE03000102">
    <property type="protein sequence ID" value="MCM1984628.1"/>
    <property type="molecule type" value="Genomic_DNA"/>
</dbReference>
<dbReference type="Gene3D" id="3.40.50.1820">
    <property type="entry name" value="alpha/beta hydrolase"/>
    <property type="match status" value="1"/>
</dbReference>
<dbReference type="RefSeq" id="WP_166283336.1">
    <property type="nucleotide sequence ID" value="NZ_JTHE03000102.1"/>
</dbReference>
<proteinExistence type="predicted"/>
<feature type="domain" description="AB hydrolase-1" evidence="2">
    <location>
        <begin position="15"/>
        <end position="238"/>
    </location>
</feature>
<protein>
    <submittedName>
        <fullName evidence="3">Alpha/beta hydrolase</fullName>
    </submittedName>
</protein>
<dbReference type="PANTHER" id="PTHR43798:SF31">
    <property type="entry name" value="AB HYDROLASE SUPERFAMILY PROTEIN YCLE"/>
    <property type="match status" value="1"/>
</dbReference>
<dbReference type="AlphaFoldDB" id="A0ABD4T827"/>
<dbReference type="PRINTS" id="PR00111">
    <property type="entry name" value="ABHYDROLASE"/>
</dbReference>
<gene>
    <name evidence="3" type="ORF">QQ91_0017535</name>
</gene>
<dbReference type="InterPro" id="IPR000073">
    <property type="entry name" value="AB_hydrolase_1"/>
</dbReference>
<evidence type="ECO:0000259" key="2">
    <source>
        <dbReference type="Pfam" id="PF12697"/>
    </source>
</evidence>
<dbReference type="Pfam" id="PF12697">
    <property type="entry name" value="Abhydrolase_6"/>
    <property type="match status" value="1"/>
</dbReference>
<accession>A0ABD4T827</accession>
<sequence length="253" mass="27705">MPPKTSPDSPAGSTFVFLHYFGGSAQSWRWVTDRMPTSRCIALDLPGFGGRPALETPSLSAYGQSVLRDLERFAVTDYILVGHSMGGKLALQVAIQSDRPPQQLVLVAPSPPTQEPMPESEKTRLLENHPSLENAATTVKNATHRPLSPDQQSLALETHQVVEASAWRWWLREGMNHSLAESAAQLSLPITVLASQDDPVIPATRLRQDIEQYLPQAKAYFIAGVGHLIPLEAPDWVAHHLQIVAEAAWADSS</sequence>
<dbReference type="InterPro" id="IPR050266">
    <property type="entry name" value="AB_hydrolase_sf"/>
</dbReference>
<dbReference type="PANTHER" id="PTHR43798">
    <property type="entry name" value="MONOACYLGLYCEROL LIPASE"/>
    <property type="match status" value="1"/>
</dbReference>
<dbReference type="SUPFAM" id="SSF53474">
    <property type="entry name" value="alpha/beta-Hydrolases"/>
    <property type="match status" value="1"/>
</dbReference>
<evidence type="ECO:0000256" key="1">
    <source>
        <dbReference type="ARBA" id="ARBA00022801"/>
    </source>
</evidence>
<keyword evidence="1 3" id="KW-0378">Hydrolase</keyword>
<dbReference type="InterPro" id="IPR029058">
    <property type="entry name" value="AB_hydrolase_fold"/>
</dbReference>
<reference evidence="3 4" key="1">
    <citation type="journal article" date="2015" name="Genome Announc.">
        <title>Draft Genome Sequence of Filamentous Marine Cyanobacterium Lyngbya confervoides Strain BDU141951.</title>
        <authorList>
            <person name="Chandrababunaidu M.M."/>
            <person name="Sen D."/>
            <person name="Tripathy S."/>
        </authorList>
    </citation>
    <scope>NUCLEOTIDE SEQUENCE [LARGE SCALE GENOMIC DNA]</scope>
    <source>
        <strain evidence="3 4">BDU141951</strain>
    </source>
</reference>
<keyword evidence="4" id="KW-1185">Reference proteome</keyword>
<name>A0ABD4T827_9CYAN</name>
<evidence type="ECO:0000313" key="4">
    <source>
        <dbReference type="Proteomes" id="UP000031561"/>
    </source>
</evidence>
<evidence type="ECO:0000313" key="3">
    <source>
        <dbReference type="EMBL" id="MCM1984628.1"/>
    </source>
</evidence>
<organism evidence="3 4">
    <name type="scientific">Lyngbya confervoides BDU141951</name>
    <dbReference type="NCBI Taxonomy" id="1574623"/>
    <lineage>
        <taxon>Bacteria</taxon>
        <taxon>Bacillati</taxon>
        <taxon>Cyanobacteriota</taxon>
        <taxon>Cyanophyceae</taxon>
        <taxon>Oscillatoriophycideae</taxon>
        <taxon>Oscillatoriales</taxon>
        <taxon>Microcoleaceae</taxon>
        <taxon>Lyngbya</taxon>
    </lineage>
</organism>